<dbReference type="InterPro" id="IPR036457">
    <property type="entry name" value="PPM-type-like_dom_sf"/>
</dbReference>
<feature type="region of interest" description="Disordered" evidence="2">
    <location>
        <begin position="325"/>
        <end position="379"/>
    </location>
</feature>
<dbReference type="Gene3D" id="3.60.40.10">
    <property type="entry name" value="PPM-type phosphatase domain"/>
    <property type="match status" value="2"/>
</dbReference>
<feature type="region of interest" description="Disordered" evidence="2">
    <location>
        <begin position="543"/>
        <end position="575"/>
    </location>
</feature>
<gene>
    <name evidence="4" type="ORF">LAESUDRAFT_763533</name>
</gene>
<feature type="region of interest" description="Disordered" evidence="2">
    <location>
        <begin position="1"/>
        <end position="126"/>
    </location>
</feature>
<dbReference type="EMBL" id="KV427661">
    <property type="protein sequence ID" value="KZT01666.1"/>
    <property type="molecule type" value="Genomic_DNA"/>
</dbReference>
<dbReference type="GO" id="GO:0046872">
    <property type="term" value="F:metal ion binding"/>
    <property type="evidence" value="ECO:0007669"/>
    <property type="project" value="UniProtKB-UniRule"/>
</dbReference>
<dbReference type="GO" id="GO:0004722">
    <property type="term" value="F:protein serine/threonine phosphatase activity"/>
    <property type="evidence" value="ECO:0007669"/>
    <property type="project" value="UniProtKB-EC"/>
</dbReference>
<organism evidence="4 5">
    <name type="scientific">Laetiporus sulphureus 93-53</name>
    <dbReference type="NCBI Taxonomy" id="1314785"/>
    <lineage>
        <taxon>Eukaryota</taxon>
        <taxon>Fungi</taxon>
        <taxon>Dikarya</taxon>
        <taxon>Basidiomycota</taxon>
        <taxon>Agaricomycotina</taxon>
        <taxon>Agaricomycetes</taxon>
        <taxon>Polyporales</taxon>
        <taxon>Laetiporus</taxon>
    </lineage>
</organism>
<dbReference type="STRING" id="1314785.A0A165BUC9"/>
<reference evidence="4 5" key="1">
    <citation type="journal article" date="2016" name="Mol. Biol. Evol.">
        <title>Comparative Genomics of Early-Diverging Mushroom-Forming Fungi Provides Insights into the Origins of Lignocellulose Decay Capabilities.</title>
        <authorList>
            <person name="Nagy L.G."/>
            <person name="Riley R."/>
            <person name="Tritt A."/>
            <person name="Adam C."/>
            <person name="Daum C."/>
            <person name="Floudas D."/>
            <person name="Sun H."/>
            <person name="Yadav J.S."/>
            <person name="Pangilinan J."/>
            <person name="Larsson K.H."/>
            <person name="Matsuura K."/>
            <person name="Barry K."/>
            <person name="Labutti K."/>
            <person name="Kuo R."/>
            <person name="Ohm R.A."/>
            <person name="Bhattacharya S.S."/>
            <person name="Shirouzu T."/>
            <person name="Yoshinaga Y."/>
            <person name="Martin F.M."/>
            <person name="Grigoriev I.V."/>
            <person name="Hibbett D.S."/>
        </authorList>
    </citation>
    <scope>NUCLEOTIDE SEQUENCE [LARGE SCALE GENOMIC DNA]</scope>
    <source>
        <strain evidence="4 5">93-53</strain>
    </source>
</reference>
<dbReference type="InParanoid" id="A0A165BUC9"/>
<keyword evidence="1" id="KW-0479">Metal-binding</keyword>
<keyword evidence="1" id="KW-0904">Protein phosphatase</keyword>
<dbReference type="InterPro" id="IPR001932">
    <property type="entry name" value="PPM-type_phosphatase-like_dom"/>
</dbReference>
<dbReference type="Proteomes" id="UP000076871">
    <property type="component" value="Unassembled WGS sequence"/>
</dbReference>
<protein>
    <recommendedName>
        <fullName evidence="1">Protein phosphatase</fullName>
        <ecNumber evidence="1">3.1.3.16</ecNumber>
    </recommendedName>
</protein>
<accession>A0A165BUC9</accession>
<comment type="catalytic activity">
    <reaction evidence="1">
        <text>O-phospho-L-threonyl-[protein] + H2O = L-threonyl-[protein] + phosphate</text>
        <dbReference type="Rhea" id="RHEA:47004"/>
        <dbReference type="Rhea" id="RHEA-COMP:11060"/>
        <dbReference type="Rhea" id="RHEA-COMP:11605"/>
        <dbReference type="ChEBI" id="CHEBI:15377"/>
        <dbReference type="ChEBI" id="CHEBI:30013"/>
        <dbReference type="ChEBI" id="CHEBI:43474"/>
        <dbReference type="ChEBI" id="CHEBI:61977"/>
        <dbReference type="EC" id="3.1.3.16"/>
    </reaction>
</comment>
<comment type="catalytic activity">
    <reaction evidence="1">
        <text>O-phospho-L-seryl-[protein] + H2O = L-seryl-[protein] + phosphate</text>
        <dbReference type="Rhea" id="RHEA:20629"/>
        <dbReference type="Rhea" id="RHEA-COMP:9863"/>
        <dbReference type="Rhea" id="RHEA-COMP:11604"/>
        <dbReference type="ChEBI" id="CHEBI:15377"/>
        <dbReference type="ChEBI" id="CHEBI:29999"/>
        <dbReference type="ChEBI" id="CHEBI:43474"/>
        <dbReference type="ChEBI" id="CHEBI:83421"/>
        <dbReference type="EC" id="3.1.3.16"/>
    </reaction>
</comment>
<evidence type="ECO:0000256" key="1">
    <source>
        <dbReference type="RuleBase" id="RU366020"/>
    </source>
</evidence>
<feature type="domain" description="PPM-type phosphatase" evidence="3">
    <location>
        <begin position="206"/>
        <end position="585"/>
    </location>
</feature>
<dbReference type="AlphaFoldDB" id="A0A165BUC9"/>
<keyword evidence="5" id="KW-1185">Reference proteome</keyword>
<dbReference type="PROSITE" id="PS51746">
    <property type="entry name" value="PPM_2"/>
    <property type="match status" value="1"/>
</dbReference>
<proteinExistence type="inferred from homology"/>
<evidence type="ECO:0000259" key="3">
    <source>
        <dbReference type="PROSITE" id="PS51746"/>
    </source>
</evidence>
<feature type="compositionally biased region" description="Low complexity" evidence="2">
    <location>
        <begin position="351"/>
        <end position="369"/>
    </location>
</feature>
<comment type="similarity">
    <text evidence="1">Belongs to the PP2C family.</text>
</comment>
<evidence type="ECO:0000313" key="4">
    <source>
        <dbReference type="EMBL" id="KZT01666.1"/>
    </source>
</evidence>
<dbReference type="SMART" id="SM00332">
    <property type="entry name" value="PP2Cc"/>
    <property type="match status" value="1"/>
</dbReference>
<dbReference type="RefSeq" id="XP_040759406.1">
    <property type="nucleotide sequence ID" value="XM_040913279.1"/>
</dbReference>
<dbReference type="SUPFAM" id="SSF81606">
    <property type="entry name" value="PP2C-like"/>
    <property type="match status" value="1"/>
</dbReference>
<keyword evidence="1" id="KW-0460">Magnesium</keyword>
<dbReference type="InterPro" id="IPR039123">
    <property type="entry name" value="PPTC7"/>
</dbReference>
<feature type="compositionally biased region" description="Basic residues" evidence="2">
    <location>
        <begin position="561"/>
        <end position="571"/>
    </location>
</feature>
<comment type="cofactor">
    <cofactor evidence="1">
        <name>Mn(2+)</name>
        <dbReference type="ChEBI" id="CHEBI:29035"/>
    </cofactor>
</comment>
<dbReference type="PANTHER" id="PTHR12320:SF84">
    <property type="entry name" value="PROTEIN PHOSPHATASE"/>
    <property type="match status" value="1"/>
</dbReference>
<name>A0A165BUC9_9APHY</name>
<comment type="cofactor">
    <cofactor evidence="1">
        <name>Mg(2+)</name>
        <dbReference type="ChEBI" id="CHEBI:18420"/>
    </cofactor>
</comment>
<dbReference type="EC" id="3.1.3.16" evidence="1"/>
<evidence type="ECO:0000256" key="2">
    <source>
        <dbReference type="SAM" id="MobiDB-lite"/>
    </source>
</evidence>
<feature type="compositionally biased region" description="Low complexity" evidence="2">
    <location>
        <begin position="23"/>
        <end position="53"/>
    </location>
</feature>
<dbReference type="PANTHER" id="PTHR12320">
    <property type="entry name" value="PROTEIN PHOSPHATASE 2C"/>
    <property type="match status" value="1"/>
</dbReference>
<keyword evidence="1" id="KW-0378">Hydrolase</keyword>
<sequence length="591" mass="63761">MKPIHKRIYTVLPRPVPSPSCPSTPSNLPRVRSNSASSVRSLYTISSSSSPLSFFDAPPQPAPSSRPSNSNLVASTRLAAEAKAELEGQTDSPNVGQNTGQPHASPGGPPPYSLALSTGHAESVSHTTAPNLKPFFPYSSFSSSFYHGPSPQDDAKADRGSKRQRVRYHLDIGAYGIPKRSRGACMAGCDGRAKLGLDDALQRQRDHAKSLNRAVQVGEDAYFVHGNAMGVADGVGGWSRVHPKAHAGENEPSPSALFARRLMHYCSEEVEAAGAESARDHDLPFAGLDSTDLYEELQDSLEELEDGLDVMMILEKAYEKTMRSHVCTESATPESEIDGLDTPSLGASTISPSQGASSTRSSAPSMSSPPSLPAPQHIPLAEGSSTALLAILEHPSSKSGLHGSTPHLFHPIARHICGDTGISDRGAIIKIAHLGDCVGMLIRGDEIIWRTEEMWWNFNTPVQLGPASPTRPRDARVFTVPVQADDILILASDGLSDNLWDEDVLDEVVRFRRPFQGAVQRAMLPSMLSEALCSRARRVAERRKSRQNESELEEDEVPFARRAREHGKTFRGGKPDDISVLVAIVSPVESS</sequence>
<feature type="compositionally biased region" description="Polar residues" evidence="2">
    <location>
        <begin position="89"/>
        <end position="102"/>
    </location>
</feature>
<dbReference type="GeneID" id="63830307"/>
<evidence type="ECO:0000313" key="5">
    <source>
        <dbReference type="Proteomes" id="UP000076871"/>
    </source>
</evidence>
<keyword evidence="1" id="KW-0464">Manganese</keyword>
<dbReference type="OrthoDB" id="60843at2759"/>